<dbReference type="EMBL" id="FCOR01000002">
    <property type="protein sequence ID" value="CVK15610.1"/>
    <property type="molecule type" value="Genomic_DNA"/>
</dbReference>
<dbReference type="Proteomes" id="UP000182761">
    <property type="component" value="Unassembled WGS sequence"/>
</dbReference>
<feature type="binding site" evidence="7">
    <location>
        <position position="14"/>
    </location>
    <ligand>
        <name>Mg(2+)</name>
        <dbReference type="ChEBI" id="CHEBI:18420"/>
    </ligand>
</feature>
<comment type="similarity">
    <text evidence="7">Belongs to the shikimate kinase family.</text>
</comment>
<evidence type="ECO:0000256" key="5">
    <source>
        <dbReference type="ARBA" id="ARBA00022840"/>
    </source>
</evidence>
<dbReference type="EC" id="2.7.1.71" evidence="7"/>
<dbReference type="SUPFAM" id="SSF52540">
    <property type="entry name" value="P-loop containing nucleoside triphosphate hydrolases"/>
    <property type="match status" value="1"/>
</dbReference>
<evidence type="ECO:0000256" key="7">
    <source>
        <dbReference type="HAMAP-Rule" id="MF_00109"/>
    </source>
</evidence>
<protein>
    <recommendedName>
        <fullName evidence="7">Shikimate kinase</fullName>
        <shortName evidence="7">SK</shortName>
        <ecNumber evidence="7">2.7.1.71</ecNumber>
    </recommendedName>
</protein>
<dbReference type="InterPro" id="IPR031322">
    <property type="entry name" value="Shikimate/glucono_kinase"/>
</dbReference>
<keyword evidence="9" id="KW-1185">Reference proteome</keyword>
<comment type="cofactor">
    <cofactor evidence="7">
        <name>Mg(2+)</name>
        <dbReference type="ChEBI" id="CHEBI:18420"/>
    </cofactor>
    <text evidence="7">Binds 1 Mg(2+) ion per subunit.</text>
</comment>
<dbReference type="STRING" id="1586267.GCA_001418685_00440"/>
<dbReference type="GO" id="GO:0004765">
    <property type="term" value="F:shikimate kinase activity"/>
    <property type="evidence" value="ECO:0007669"/>
    <property type="project" value="UniProtKB-UniRule"/>
</dbReference>
<feature type="binding site" evidence="7">
    <location>
        <position position="117"/>
    </location>
    <ligand>
        <name>ATP</name>
        <dbReference type="ChEBI" id="CHEBI:30616"/>
    </ligand>
</feature>
<keyword evidence="4 7" id="KW-0418">Kinase</keyword>
<dbReference type="Gene3D" id="3.40.50.300">
    <property type="entry name" value="P-loop containing nucleotide triphosphate hydrolases"/>
    <property type="match status" value="1"/>
</dbReference>
<comment type="subunit">
    <text evidence="7">Monomer.</text>
</comment>
<keyword evidence="7" id="KW-0963">Cytoplasm</keyword>
<dbReference type="GO" id="GO:0009423">
    <property type="term" value="P:chorismate biosynthetic process"/>
    <property type="evidence" value="ECO:0007669"/>
    <property type="project" value="UniProtKB-UniRule"/>
</dbReference>
<dbReference type="HAMAP" id="MF_00109">
    <property type="entry name" value="Shikimate_kinase"/>
    <property type="match status" value="1"/>
</dbReference>
<feature type="binding site" evidence="7">
    <location>
        <position position="78"/>
    </location>
    <ligand>
        <name>substrate</name>
    </ligand>
</feature>
<organism evidence="8 9">
    <name type="scientific">Apibacter mensalis</name>
    <dbReference type="NCBI Taxonomy" id="1586267"/>
    <lineage>
        <taxon>Bacteria</taxon>
        <taxon>Pseudomonadati</taxon>
        <taxon>Bacteroidota</taxon>
        <taxon>Flavobacteriia</taxon>
        <taxon>Flavobacteriales</taxon>
        <taxon>Weeksellaceae</taxon>
        <taxon>Apibacter</taxon>
    </lineage>
</organism>
<evidence type="ECO:0000313" key="9">
    <source>
        <dbReference type="Proteomes" id="UP000182761"/>
    </source>
</evidence>
<dbReference type="RefSeq" id="WP_055424838.1">
    <property type="nucleotide sequence ID" value="NZ_FCOR01000002.1"/>
</dbReference>
<dbReference type="OrthoDB" id="9800332at2"/>
<dbReference type="InterPro" id="IPR027417">
    <property type="entry name" value="P-loop_NTPase"/>
</dbReference>
<evidence type="ECO:0000256" key="4">
    <source>
        <dbReference type="ARBA" id="ARBA00022777"/>
    </source>
</evidence>
<evidence type="ECO:0000256" key="1">
    <source>
        <dbReference type="ARBA" id="ARBA00022605"/>
    </source>
</evidence>
<evidence type="ECO:0000256" key="3">
    <source>
        <dbReference type="ARBA" id="ARBA00022741"/>
    </source>
</evidence>
<dbReference type="InterPro" id="IPR000623">
    <property type="entry name" value="Shikimate_kinase/TSH1"/>
</dbReference>
<feature type="binding site" evidence="7">
    <location>
        <begin position="10"/>
        <end position="15"/>
    </location>
    <ligand>
        <name>ATP</name>
        <dbReference type="ChEBI" id="CHEBI:30616"/>
    </ligand>
</feature>
<dbReference type="GO" id="GO:0000287">
    <property type="term" value="F:magnesium ion binding"/>
    <property type="evidence" value="ECO:0007669"/>
    <property type="project" value="UniProtKB-UniRule"/>
</dbReference>
<dbReference type="PANTHER" id="PTHR21087">
    <property type="entry name" value="SHIKIMATE KINASE"/>
    <property type="match status" value="1"/>
</dbReference>
<comment type="catalytic activity">
    <reaction evidence="7">
        <text>shikimate + ATP = 3-phosphoshikimate + ADP + H(+)</text>
        <dbReference type="Rhea" id="RHEA:13121"/>
        <dbReference type="ChEBI" id="CHEBI:15378"/>
        <dbReference type="ChEBI" id="CHEBI:30616"/>
        <dbReference type="ChEBI" id="CHEBI:36208"/>
        <dbReference type="ChEBI" id="CHEBI:145989"/>
        <dbReference type="ChEBI" id="CHEBI:456216"/>
        <dbReference type="EC" id="2.7.1.71"/>
    </reaction>
</comment>
<proteinExistence type="inferred from homology"/>
<feature type="binding site" evidence="7">
    <location>
        <position position="56"/>
    </location>
    <ligand>
        <name>substrate</name>
    </ligand>
</feature>
<accession>A0A0X3AMJ7</accession>
<keyword evidence="3 7" id="KW-0547">Nucleotide-binding</keyword>
<name>A0A0X3AMJ7_9FLAO</name>
<comment type="pathway">
    <text evidence="7">Metabolic intermediate biosynthesis; chorismate biosynthesis; chorismate from D-erythrose 4-phosphate and phosphoenolpyruvate: step 5/7.</text>
</comment>
<evidence type="ECO:0000256" key="6">
    <source>
        <dbReference type="ARBA" id="ARBA00023141"/>
    </source>
</evidence>
<comment type="function">
    <text evidence="7">Catalyzes the specific phosphorylation of the 3-hydroxyl group of shikimic acid using ATP as a cosubstrate.</text>
</comment>
<dbReference type="Pfam" id="PF01202">
    <property type="entry name" value="SKI"/>
    <property type="match status" value="1"/>
</dbReference>
<comment type="caution">
    <text evidence="7">Lacks conserved residue(s) required for the propagation of feature annotation.</text>
</comment>
<keyword evidence="7" id="KW-0460">Magnesium</keyword>
<gene>
    <name evidence="7" type="primary">aroK</name>
    <name evidence="8" type="ORF">Ga0061079_102160</name>
</gene>
<keyword evidence="2 7" id="KW-0808">Transferase</keyword>
<keyword evidence="7" id="KW-0479">Metal-binding</keyword>
<dbReference type="GO" id="GO:0005829">
    <property type="term" value="C:cytosol"/>
    <property type="evidence" value="ECO:0007669"/>
    <property type="project" value="TreeGrafter"/>
</dbReference>
<dbReference type="PANTHER" id="PTHR21087:SF16">
    <property type="entry name" value="SHIKIMATE KINASE 1, CHLOROPLASTIC"/>
    <property type="match status" value="1"/>
</dbReference>
<evidence type="ECO:0000313" key="8">
    <source>
        <dbReference type="EMBL" id="CVK15610.1"/>
    </source>
</evidence>
<dbReference type="AlphaFoldDB" id="A0A0X3AMJ7"/>
<keyword evidence="6 7" id="KW-0057">Aromatic amino acid biosynthesis</keyword>
<dbReference type="CDD" id="cd00464">
    <property type="entry name" value="SK"/>
    <property type="match status" value="1"/>
</dbReference>
<keyword evidence="5 7" id="KW-0067">ATP-binding</keyword>
<dbReference type="GO" id="GO:0005524">
    <property type="term" value="F:ATP binding"/>
    <property type="evidence" value="ECO:0007669"/>
    <property type="project" value="UniProtKB-UniRule"/>
</dbReference>
<dbReference type="GO" id="GO:0008652">
    <property type="term" value="P:amino acid biosynthetic process"/>
    <property type="evidence" value="ECO:0007669"/>
    <property type="project" value="UniProtKB-KW"/>
</dbReference>
<keyword evidence="1 7" id="KW-0028">Amino-acid biosynthesis</keyword>
<reference evidence="8 9" key="1">
    <citation type="submission" date="2016-01" db="EMBL/GenBank/DDBJ databases">
        <authorList>
            <person name="McClelland M."/>
            <person name="Jain A."/>
            <person name="Saraogi P."/>
            <person name="Mendelson R."/>
            <person name="Westerman R."/>
            <person name="SanMiguel P."/>
            <person name="Csonka L."/>
        </authorList>
    </citation>
    <scope>NUCLEOTIDE SEQUENCE [LARGE SCALE GENOMIC DNA]</scope>
    <source>
        <strain evidence="8 9">R-53146</strain>
    </source>
</reference>
<comment type="subcellular location">
    <subcellularLocation>
        <location evidence="7">Cytoplasm</location>
    </subcellularLocation>
</comment>
<evidence type="ECO:0000256" key="2">
    <source>
        <dbReference type="ARBA" id="ARBA00022679"/>
    </source>
</evidence>
<dbReference type="GO" id="GO:0009073">
    <property type="term" value="P:aromatic amino acid family biosynthetic process"/>
    <property type="evidence" value="ECO:0007669"/>
    <property type="project" value="UniProtKB-KW"/>
</dbReference>
<feature type="binding site" evidence="7">
    <location>
        <position position="139"/>
    </location>
    <ligand>
        <name>substrate</name>
    </ligand>
</feature>
<dbReference type="PRINTS" id="PR01100">
    <property type="entry name" value="SHIKIMTKNASE"/>
</dbReference>
<sequence>MIISLLGYMGCGKSTIGKSLAKTLLLPFTDLDNYISFHEKKTVQQIFSEHGEIHFRKKEKYYLNELINQNNVVLSLGGGTPIYYDNMKLITDKSISFYLKMSPSELYERLITEKKHRPLISHLNDESLKEFIAKHLFERSAFYEQAEHIIRVSEKKPDEICKEIIHILQSKK</sequence>
<feature type="binding site" evidence="7">
    <location>
        <position position="32"/>
    </location>
    <ligand>
        <name>substrate</name>
    </ligand>
</feature>
<dbReference type="UniPathway" id="UPA00053">
    <property type="reaction ID" value="UER00088"/>
</dbReference>